<dbReference type="Proteomes" id="UP001328107">
    <property type="component" value="Unassembled WGS sequence"/>
</dbReference>
<gene>
    <name evidence="2" type="ORF">PMAYCL1PPCAC_02285</name>
</gene>
<accession>A0AAN5C641</accession>
<dbReference type="AlphaFoldDB" id="A0AAN5C641"/>
<keyword evidence="1" id="KW-0472">Membrane</keyword>
<name>A0AAN5C641_9BILA</name>
<evidence type="ECO:0000256" key="1">
    <source>
        <dbReference type="SAM" id="Phobius"/>
    </source>
</evidence>
<feature type="non-terminal residue" evidence="2">
    <location>
        <position position="1"/>
    </location>
</feature>
<comment type="caution">
    <text evidence="2">The sequence shown here is derived from an EMBL/GenBank/DDBJ whole genome shotgun (WGS) entry which is preliminary data.</text>
</comment>
<dbReference type="EMBL" id="BTRK01000001">
    <property type="protein sequence ID" value="GMR32090.1"/>
    <property type="molecule type" value="Genomic_DNA"/>
</dbReference>
<keyword evidence="1" id="KW-1133">Transmembrane helix</keyword>
<organism evidence="2 3">
    <name type="scientific">Pristionchus mayeri</name>
    <dbReference type="NCBI Taxonomy" id="1317129"/>
    <lineage>
        <taxon>Eukaryota</taxon>
        <taxon>Metazoa</taxon>
        <taxon>Ecdysozoa</taxon>
        <taxon>Nematoda</taxon>
        <taxon>Chromadorea</taxon>
        <taxon>Rhabditida</taxon>
        <taxon>Rhabditina</taxon>
        <taxon>Diplogasteromorpha</taxon>
        <taxon>Diplogasteroidea</taxon>
        <taxon>Neodiplogasteridae</taxon>
        <taxon>Pristionchus</taxon>
    </lineage>
</organism>
<evidence type="ECO:0000313" key="3">
    <source>
        <dbReference type="Proteomes" id="UP001328107"/>
    </source>
</evidence>
<feature type="transmembrane region" description="Helical" evidence="1">
    <location>
        <begin position="130"/>
        <end position="151"/>
    </location>
</feature>
<reference evidence="3" key="1">
    <citation type="submission" date="2022-10" db="EMBL/GenBank/DDBJ databases">
        <title>Genome assembly of Pristionchus species.</title>
        <authorList>
            <person name="Yoshida K."/>
            <person name="Sommer R.J."/>
        </authorList>
    </citation>
    <scope>NUCLEOTIDE SEQUENCE [LARGE SCALE GENOMIC DNA]</scope>
    <source>
        <strain evidence="3">RS5460</strain>
    </source>
</reference>
<keyword evidence="3" id="KW-1185">Reference proteome</keyword>
<proteinExistence type="predicted"/>
<evidence type="ECO:0000313" key="2">
    <source>
        <dbReference type="EMBL" id="GMR32090.1"/>
    </source>
</evidence>
<sequence>QIISEELVVRIVTSDVYQMHYFFVSTGQENENVYKLKHTDLLKADFSRLERVSTKMPVDVSDEKERMRRANSGSCSLHRRKSYDILSNRVITFFQPEITDAPLSNNIYASHYRSSYPFVKSGRTIERHSYFILLIMIIVVIVIGLFSRWIALGYDVFPRALARKIRMKL</sequence>
<feature type="non-terminal residue" evidence="2">
    <location>
        <position position="169"/>
    </location>
</feature>
<keyword evidence="1" id="KW-0812">Transmembrane</keyword>
<protein>
    <submittedName>
        <fullName evidence="2">Uncharacterized protein</fullName>
    </submittedName>
</protein>